<sequence length="532" mass="56968">MTAETETVVVLLFVVASLVAIGARKFRLPYTVALILVGLALGGLQLLDAPQLTQNVLFLVFLPGLIFEAAFHIDFERLWRDHLAVLGLAIPGVAASIGITAALLVFASAEVPQLHGIGWALSLVFGAAVAATDPISVVSLFKEVGAPRRLRLLIEGESLLNDGTSIVFFTLVLALATGAPTSASRMVVDFGLVVGGGVAVGGVIGLLVSLMTRRIDDAMVEITLTTVAAYGSFLAAEKLGFSGVISAVAAGLICGNYGARTGMTPSTRVAVETFWEYAGFALNSLVFLLMGFQIRIDTLLAAWPIILIAYLVVTLARGLVVFGTTGLLTMTRARIPLSWSVILTWGGLRGALSMVLALSLPVDLPLRDVIVNAVFGVVLLTILVQGLTMTPLARWLGVIGGREKIVAYEVSRTRIQLANDVLSRIGQLRHSSRVDSQALDAIEAEYRQRLDEAHAELDQAEFDEVDRLREDVAQLRRRMLLIEKKEAIESRRHGSIGDEAFNQLLADINARFLELESAGLPGGNPIQDNATN</sequence>
<organism evidence="15 16">
    <name type="scientific">Bremerella volcania</name>
    <dbReference type="NCBI Taxonomy" id="2527984"/>
    <lineage>
        <taxon>Bacteria</taxon>
        <taxon>Pseudomonadati</taxon>
        <taxon>Planctomycetota</taxon>
        <taxon>Planctomycetia</taxon>
        <taxon>Pirellulales</taxon>
        <taxon>Pirellulaceae</taxon>
        <taxon>Bremerella</taxon>
    </lineage>
</organism>
<dbReference type="AlphaFoldDB" id="A0A518C5Q7"/>
<feature type="transmembrane region" description="Helical" evidence="13">
    <location>
        <begin position="83"/>
        <end position="107"/>
    </location>
</feature>
<evidence type="ECO:0000256" key="7">
    <source>
        <dbReference type="ARBA" id="ARBA00022989"/>
    </source>
</evidence>
<evidence type="ECO:0000256" key="1">
    <source>
        <dbReference type="ARBA" id="ARBA00004651"/>
    </source>
</evidence>
<evidence type="ECO:0000256" key="5">
    <source>
        <dbReference type="ARBA" id="ARBA00022475"/>
    </source>
</evidence>
<evidence type="ECO:0000256" key="11">
    <source>
        <dbReference type="ARBA" id="ARBA00023201"/>
    </source>
</evidence>
<proteinExistence type="inferred from homology"/>
<feature type="transmembrane region" description="Helical" evidence="13">
    <location>
        <begin position="241"/>
        <end position="262"/>
    </location>
</feature>
<keyword evidence="6 13" id="KW-0812">Transmembrane</keyword>
<dbReference type="InterPro" id="IPR018422">
    <property type="entry name" value="Cation/H_exchanger_CPA1"/>
</dbReference>
<evidence type="ECO:0000256" key="8">
    <source>
        <dbReference type="ARBA" id="ARBA00023053"/>
    </source>
</evidence>
<evidence type="ECO:0000256" key="2">
    <source>
        <dbReference type="ARBA" id="ARBA00007367"/>
    </source>
</evidence>
<feature type="transmembrane region" description="Helical" evidence="13">
    <location>
        <begin position="274"/>
        <end position="294"/>
    </location>
</feature>
<protein>
    <submittedName>
        <fullName evidence="15">Na(+)/H(+) antiporter NhaG</fullName>
    </submittedName>
</protein>
<dbReference type="GO" id="GO:0098719">
    <property type="term" value="P:sodium ion import across plasma membrane"/>
    <property type="evidence" value="ECO:0007669"/>
    <property type="project" value="TreeGrafter"/>
</dbReference>
<evidence type="ECO:0000256" key="3">
    <source>
        <dbReference type="ARBA" id="ARBA00022448"/>
    </source>
</evidence>
<evidence type="ECO:0000259" key="14">
    <source>
        <dbReference type="Pfam" id="PF00999"/>
    </source>
</evidence>
<keyword evidence="3" id="KW-0813">Transport</keyword>
<feature type="transmembrane region" description="Helical" evidence="13">
    <location>
        <begin position="30"/>
        <end position="47"/>
    </location>
</feature>
<evidence type="ECO:0000256" key="9">
    <source>
        <dbReference type="ARBA" id="ARBA00023065"/>
    </source>
</evidence>
<dbReference type="GO" id="GO:0005886">
    <property type="term" value="C:plasma membrane"/>
    <property type="evidence" value="ECO:0007669"/>
    <property type="project" value="UniProtKB-SubCell"/>
</dbReference>
<reference evidence="16" key="1">
    <citation type="submission" date="2019-02" db="EMBL/GenBank/DDBJ databases">
        <title>Deep-cultivation of Planctomycetes and their phenomic and genomic characterization uncovers novel biology.</title>
        <authorList>
            <person name="Wiegand S."/>
            <person name="Jogler M."/>
            <person name="Boedeker C."/>
            <person name="Pinto D."/>
            <person name="Vollmers J."/>
            <person name="Rivas-Marin E."/>
            <person name="Kohn T."/>
            <person name="Peeters S.H."/>
            <person name="Heuer A."/>
            <person name="Rast P."/>
            <person name="Oberbeckmann S."/>
            <person name="Bunk B."/>
            <person name="Jeske O."/>
            <person name="Meyerdierks A."/>
            <person name="Storesund J.E."/>
            <person name="Kallscheuer N."/>
            <person name="Luecker S."/>
            <person name="Lage O.M."/>
            <person name="Pohl T."/>
            <person name="Merkel B.J."/>
            <person name="Hornburger P."/>
            <person name="Mueller R.-W."/>
            <person name="Bruemmer F."/>
            <person name="Labrenz M."/>
            <person name="Spormann A.M."/>
            <person name="Op den Camp H."/>
            <person name="Overmann J."/>
            <person name="Amann R."/>
            <person name="Jetten M.S.M."/>
            <person name="Mascher T."/>
            <person name="Medema M.H."/>
            <person name="Devos D.P."/>
            <person name="Kaster A.-K."/>
            <person name="Ovreas L."/>
            <person name="Rohde M."/>
            <person name="Galperin M.Y."/>
            <person name="Jogler C."/>
        </authorList>
    </citation>
    <scope>NUCLEOTIDE SEQUENCE [LARGE SCALE GENOMIC DNA]</scope>
    <source>
        <strain evidence="16">Pan97</strain>
    </source>
</reference>
<dbReference type="Pfam" id="PF00999">
    <property type="entry name" value="Na_H_Exchanger"/>
    <property type="match status" value="1"/>
</dbReference>
<evidence type="ECO:0000256" key="6">
    <source>
        <dbReference type="ARBA" id="ARBA00022692"/>
    </source>
</evidence>
<dbReference type="PANTHER" id="PTHR10110:SF195">
    <property type="entry name" value="NA(+)_H(+) ANTIPORTER NHAS2"/>
    <property type="match status" value="1"/>
</dbReference>
<feature type="transmembrane region" description="Helical" evidence="13">
    <location>
        <begin position="190"/>
        <end position="211"/>
    </location>
</feature>
<keyword evidence="10 13" id="KW-0472">Membrane</keyword>
<feature type="domain" description="Cation/H+ exchanger transmembrane" evidence="14">
    <location>
        <begin position="14"/>
        <end position="395"/>
    </location>
</feature>
<dbReference type="PANTHER" id="PTHR10110">
    <property type="entry name" value="SODIUM/HYDROGEN EXCHANGER"/>
    <property type="match status" value="1"/>
</dbReference>
<dbReference type="Gene3D" id="6.10.140.1330">
    <property type="match status" value="1"/>
</dbReference>
<dbReference type="GO" id="GO:0051453">
    <property type="term" value="P:regulation of intracellular pH"/>
    <property type="evidence" value="ECO:0007669"/>
    <property type="project" value="TreeGrafter"/>
</dbReference>
<evidence type="ECO:0000313" key="15">
    <source>
        <dbReference type="EMBL" id="QDU74566.1"/>
    </source>
</evidence>
<evidence type="ECO:0000313" key="16">
    <source>
        <dbReference type="Proteomes" id="UP000318626"/>
    </source>
</evidence>
<comment type="similarity">
    <text evidence="2">Belongs to the monovalent cation:proton antiporter 1 (CPA1) transporter (TC 2.A.36) family.</text>
</comment>
<keyword evidence="8" id="KW-0915">Sodium</keyword>
<comment type="subcellular location">
    <subcellularLocation>
        <location evidence="1">Cell membrane</location>
        <topology evidence="1">Multi-pass membrane protein</topology>
    </subcellularLocation>
</comment>
<feature type="transmembrane region" description="Helical" evidence="13">
    <location>
        <begin position="53"/>
        <end position="71"/>
    </location>
</feature>
<keyword evidence="7 13" id="KW-1133">Transmembrane helix</keyword>
<feature type="transmembrane region" description="Helical" evidence="13">
    <location>
        <begin position="300"/>
        <end position="323"/>
    </location>
</feature>
<feature type="coiled-coil region" evidence="12">
    <location>
        <begin position="443"/>
        <end position="485"/>
    </location>
</feature>
<evidence type="ECO:0000256" key="4">
    <source>
        <dbReference type="ARBA" id="ARBA00022449"/>
    </source>
</evidence>
<feature type="transmembrane region" description="Helical" evidence="13">
    <location>
        <begin position="369"/>
        <end position="387"/>
    </location>
</feature>
<accession>A0A518C5Q7</accession>
<feature type="transmembrane region" description="Helical" evidence="13">
    <location>
        <begin position="6"/>
        <end position="23"/>
    </location>
</feature>
<feature type="transmembrane region" description="Helical" evidence="13">
    <location>
        <begin position="159"/>
        <end position="178"/>
    </location>
</feature>
<dbReference type="OrthoDB" id="9809206at2"/>
<dbReference type="InterPro" id="IPR006153">
    <property type="entry name" value="Cation/H_exchanger_TM"/>
</dbReference>
<name>A0A518C5Q7_9BACT</name>
<feature type="transmembrane region" description="Helical" evidence="13">
    <location>
        <begin position="335"/>
        <end position="357"/>
    </location>
</feature>
<dbReference type="RefSeq" id="WP_144971514.1">
    <property type="nucleotide sequence ID" value="NZ_CP036289.1"/>
</dbReference>
<dbReference type="KEGG" id="bvo:Pan97_15750"/>
<feature type="transmembrane region" description="Helical" evidence="13">
    <location>
        <begin position="119"/>
        <end position="138"/>
    </location>
</feature>
<dbReference type="GO" id="GO:0015386">
    <property type="term" value="F:potassium:proton antiporter activity"/>
    <property type="evidence" value="ECO:0007669"/>
    <property type="project" value="TreeGrafter"/>
</dbReference>
<dbReference type="GO" id="GO:0015385">
    <property type="term" value="F:sodium:proton antiporter activity"/>
    <property type="evidence" value="ECO:0007669"/>
    <property type="project" value="InterPro"/>
</dbReference>
<gene>
    <name evidence="15" type="primary">nhaG</name>
    <name evidence="15" type="ORF">Pan97_15750</name>
</gene>
<keyword evidence="5" id="KW-1003">Cell membrane</keyword>
<evidence type="ECO:0000256" key="12">
    <source>
        <dbReference type="SAM" id="Coils"/>
    </source>
</evidence>
<evidence type="ECO:0000256" key="10">
    <source>
        <dbReference type="ARBA" id="ARBA00023136"/>
    </source>
</evidence>
<keyword evidence="11" id="KW-0739">Sodium transport</keyword>
<dbReference type="EMBL" id="CP036289">
    <property type="protein sequence ID" value="QDU74566.1"/>
    <property type="molecule type" value="Genomic_DNA"/>
</dbReference>
<keyword evidence="4" id="KW-0050">Antiport</keyword>
<keyword evidence="9" id="KW-0406">Ion transport</keyword>
<keyword evidence="12" id="KW-0175">Coiled coil</keyword>
<dbReference type="Proteomes" id="UP000318626">
    <property type="component" value="Chromosome"/>
</dbReference>
<keyword evidence="16" id="KW-1185">Reference proteome</keyword>
<evidence type="ECO:0000256" key="13">
    <source>
        <dbReference type="SAM" id="Phobius"/>
    </source>
</evidence>